<dbReference type="Proteomes" id="UP001221217">
    <property type="component" value="Unassembled WGS sequence"/>
</dbReference>
<dbReference type="SUPFAM" id="SSF142984">
    <property type="entry name" value="Nqo1 middle domain-like"/>
    <property type="match status" value="1"/>
</dbReference>
<dbReference type="InterPro" id="IPR036249">
    <property type="entry name" value="Thioredoxin-like_sf"/>
</dbReference>
<evidence type="ECO:0000256" key="5">
    <source>
        <dbReference type="ARBA" id="ARBA00023014"/>
    </source>
</evidence>
<dbReference type="SMART" id="SM00928">
    <property type="entry name" value="NADH_4Fe-4S"/>
    <property type="match status" value="1"/>
</dbReference>
<dbReference type="InterPro" id="IPR001949">
    <property type="entry name" value="NADH-UbQ_OxRdtase_51kDa_CS"/>
</dbReference>
<dbReference type="InterPro" id="IPR017900">
    <property type="entry name" value="4Fe4S_Fe_S_CS"/>
</dbReference>
<dbReference type="Gene3D" id="3.30.70.20">
    <property type="match status" value="1"/>
</dbReference>
<dbReference type="InterPro" id="IPR019575">
    <property type="entry name" value="Nuop51_4Fe4S-bd"/>
</dbReference>
<name>A0AAJ1IG36_9SPIO</name>
<dbReference type="SUPFAM" id="SSF140490">
    <property type="entry name" value="Nqo1C-terminal domain-like"/>
    <property type="match status" value="1"/>
</dbReference>
<dbReference type="PROSITE" id="PS51257">
    <property type="entry name" value="PROKAR_LIPOPROTEIN"/>
    <property type="match status" value="1"/>
</dbReference>
<proteinExistence type="inferred from homology"/>
<dbReference type="Gene3D" id="3.40.50.11540">
    <property type="entry name" value="NADH-ubiquinone oxidoreductase 51kDa subunit"/>
    <property type="match status" value="1"/>
</dbReference>
<dbReference type="Gene3D" id="3.40.30.10">
    <property type="entry name" value="Glutaredoxin"/>
    <property type="match status" value="1"/>
</dbReference>
<dbReference type="Gene3D" id="6.10.250.1450">
    <property type="match status" value="1"/>
</dbReference>
<dbReference type="Gene3D" id="1.20.1440.230">
    <property type="entry name" value="NADH-ubiquinone oxidoreductase 51kDa subunit, iron-sulphur binding domain"/>
    <property type="match status" value="1"/>
</dbReference>
<dbReference type="Pfam" id="PF01257">
    <property type="entry name" value="2Fe-2S_thioredx"/>
    <property type="match status" value="1"/>
</dbReference>
<keyword evidence="5" id="KW-0411">Iron-sulfur</keyword>
<dbReference type="GO" id="GO:0010181">
    <property type="term" value="F:FMN binding"/>
    <property type="evidence" value="ECO:0007669"/>
    <property type="project" value="InterPro"/>
</dbReference>
<evidence type="ECO:0000256" key="2">
    <source>
        <dbReference type="ARBA" id="ARBA00022485"/>
    </source>
</evidence>
<dbReference type="PROSITE" id="PS51379">
    <property type="entry name" value="4FE4S_FER_2"/>
    <property type="match status" value="2"/>
</dbReference>
<comment type="similarity">
    <text evidence="1">Belongs to the complex I 51 kDa subunit family.</text>
</comment>
<dbReference type="AlphaFoldDB" id="A0AAJ1IG36"/>
<dbReference type="FunFam" id="1.20.1440.230:FF:000001">
    <property type="entry name" value="Mitochondrial NADH dehydrogenase flavoprotein 1"/>
    <property type="match status" value="1"/>
</dbReference>
<dbReference type="PANTHER" id="PTHR43578">
    <property type="entry name" value="NADH-QUINONE OXIDOREDUCTASE SUBUNIT F"/>
    <property type="match status" value="1"/>
</dbReference>
<dbReference type="Pfam" id="PF00037">
    <property type="entry name" value="Fer4"/>
    <property type="match status" value="2"/>
</dbReference>
<evidence type="ECO:0000256" key="4">
    <source>
        <dbReference type="ARBA" id="ARBA00023004"/>
    </source>
</evidence>
<sequence>MAVKNYILVCGGTACESSKATEIFNSLKEEAEAQGVIDDVQIVKTGCFGFCEKGPIVKILPEEAFYVEVVPEDAKEIISESIVKGRMVERLLYVDDTQEQKDEFDVEDIKFYQKQVRIVLRNCGFIDPEKIDEYIAREGYAALEKVLFDMKPDDVINELKESGLRGRGGAGFPTWMKWNFTKGADNDQKYIVCNADEGDPGAYMDRSTLEGDPHSVLEAMAIAGYAVGADTGVIYIRAEYPLAIERLEIAIKQARDYGLLGKDILGSGFDFDFEIRLGAGAFVCGEETALLRSIEGNRGMPTPKPPFPAVEGLWGKPTVINNVETWANIPMIILKGGEWFRGIGTERSSGTKVFALTGKINNSGLVEVPMGTTLREIVYDIGGGIKDDKAFKAVQTGGPSGGVLTKDFLDTPIDFDQLTAVGSMMGSGGMIVMDEDDCIVDVAKFYQEFCVEESCGKCAPCRIGTRKLYDILNKISKGKGTHQDLENMKTIGTAMKKAALCGLGQTAPNPILSSLKFFEDEYLEHVDDKICKAGKCKDLVRFEIDADKCIGCTVCARKCPVGCISGERKHPHVIDQDQCVKCGECYAACKFGAITKS</sequence>
<dbReference type="Pfam" id="PF10589">
    <property type="entry name" value="NADH_4Fe-4S"/>
    <property type="match status" value="1"/>
</dbReference>
<keyword evidence="4" id="KW-0408">Iron</keyword>
<evidence type="ECO:0000256" key="3">
    <source>
        <dbReference type="ARBA" id="ARBA00022723"/>
    </source>
</evidence>
<dbReference type="InterPro" id="IPR017896">
    <property type="entry name" value="4Fe4S_Fe-S-bd"/>
</dbReference>
<gene>
    <name evidence="7" type="ORF">PQJ61_07305</name>
</gene>
<feature type="domain" description="4Fe-4S ferredoxin-type" evidence="6">
    <location>
        <begin position="570"/>
        <end position="597"/>
    </location>
</feature>
<evidence type="ECO:0000259" key="6">
    <source>
        <dbReference type="PROSITE" id="PS51379"/>
    </source>
</evidence>
<evidence type="ECO:0000256" key="1">
    <source>
        <dbReference type="ARBA" id="ARBA00007523"/>
    </source>
</evidence>
<dbReference type="GO" id="GO:0046872">
    <property type="term" value="F:metal ion binding"/>
    <property type="evidence" value="ECO:0007669"/>
    <property type="project" value="UniProtKB-KW"/>
</dbReference>
<protein>
    <submittedName>
        <fullName evidence="7">NADH-quinone oxidoreductase subunit NuoF</fullName>
    </submittedName>
</protein>
<dbReference type="Gene3D" id="3.10.20.600">
    <property type="match status" value="1"/>
</dbReference>
<dbReference type="InterPro" id="IPR037207">
    <property type="entry name" value="Nuop51_4Fe4S-bd_sf"/>
</dbReference>
<dbReference type="GO" id="GO:0051539">
    <property type="term" value="F:4 iron, 4 sulfur cluster binding"/>
    <property type="evidence" value="ECO:0007669"/>
    <property type="project" value="UniProtKB-KW"/>
</dbReference>
<dbReference type="PROSITE" id="PS00645">
    <property type="entry name" value="COMPLEX1_51K_2"/>
    <property type="match status" value="1"/>
</dbReference>
<reference evidence="7 8" key="1">
    <citation type="submission" date="2022-12" db="EMBL/GenBank/DDBJ databases">
        <title>Metagenome assembled genome from gulf of manar.</title>
        <authorList>
            <person name="Kohli P."/>
            <person name="Pk S."/>
            <person name="Venkata Ramana C."/>
            <person name="Sasikala C."/>
        </authorList>
    </citation>
    <scope>NUCLEOTIDE SEQUENCE [LARGE SCALE GENOMIC DNA]</scope>
    <source>
        <strain evidence="7">JB008</strain>
    </source>
</reference>
<dbReference type="SUPFAM" id="SSF142019">
    <property type="entry name" value="Nqo1 FMN-binding domain-like"/>
    <property type="match status" value="1"/>
</dbReference>
<evidence type="ECO:0000313" key="8">
    <source>
        <dbReference type="Proteomes" id="UP001221217"/>
    </source>
</evidence>
<dbReference type="SUPFAM" id="SSF54862">
    <property type="entry name" value="4Fe-4S ferredoxins"/>
    <property type="match status" value="1"/>
</dbReference>
<dbReference type="EMBL" id="JAQQAL010000014">
    <property type="protein sequence ID" value="MDC7226556.1"/>
    <property type="molecule type" value="Genomic_DNA"/>
</dbReference>
<organism evidence="7 8">
    <name type="scientific">Candidatus Thalassospirochaeta sargassi</name>
    <dbReference type="NCBI Taxonomy" id="3119039"/>
    <lineage>
        <taxon>Bacteria</taxon>
        <taxon>Pseudomonadati</taxon>
        <taxon>Spirochaetota</taxon>
        <taxon>Spirochaetia</taxon>
        <taxon>Spirochaetales</taxon>
        <taxon>Spirochaetaceae</taxon>
        <taxon>Candidatus Thalassospirochaeta</taxon>
    </lineage>
</organism>
<comment type="caution">
    <text evidence="7">The sequence shown here is derived from an EMBL/GenBank/DDBJ whole genome shotgun (WGS) entry which is preliminary data.</text>
</comment>
<evidence type="ECO:0000313" key="7">
    <source>
        <dbReference type="EMBL" id="MDC7226556.1"/>
    </source>
</evidence>
<keyword evidence="3" id="KW-0479">Metal-binding</keyword>
<dbReference type="SUPFAM" id="SSF52833">
    <property type="entry name" value="Thioredoxin-like"/>
    <property type="match status" value="1"/>
</dbReference>
<accession>A0AAJ1IG36</accession>
<keyword evidence="2" id="KW-0004">4Fe-4S</keyword>
<dbReference type="PANTHER" id="PTHR43578:SF3">
    <property type="entry name" value="NADH-QUINONE OXIDOREDUCTASE SUBUNIT F"/>
    <property type="match status" value="1"/>
</dbReference>
<dbReference type="GO" id="GO:0008137">
    <property type="term" value="F:NADH dehydrogenase (ubiquinone) activity"/>
    <property type="evidence" value="ECO:0007669"/>
    <property type="project" value="InterPro"/>
</dbReference>
<dbReference type="CDD" id="cd02980">
    <property type="entry name" value="TRX_Fd_family"/>
    <property type="match status" value="1"/>
</dbReference>
<dbReference type="InterPro" id="IPR037225">
    <property type="entry name" value="Nuo51_FMN-bd_sf"/>
</dbReference>
<dbReference type="InterPro" id="IPR011538">
    <property type="entry name" value="Nuo51_FMN-bd"/>
</dbReference>
<dbReference type="FunFam" id="3.40.50.11540:FF:000001">
    <property type="entry name" value="NADH dehydrogenase [ubiquinone] flavoprotein 1, mitochondrial"/>
    <property type="match status" value="1"/>
</dbReference>
<dbReference type="Pfam" id="PF01512">
    <property type="entry name" value="Complex1_51K"/>
    <property type="match status" value="1"/>
</dbReference>
<feature type="domain" description="4Fe-4S ferredoxin-type" evidence="6">
    <location>
        <begin position="540"/>
        <end position="569"/>
    </location>
</feature>
<dbReference type="PROSITE" id="PS00198">
    <property type="entry name" value="4FE4S_FER_1"/>
    <property type="match status" value="1"/>
</dbReference>